<feature type="transmembrane region" description="Helical" evidence="1">
    <location>
        <begin position="197"/>
        <end position="218"/>
    </location>
</feature>
<keyword evidence="1" id="KW-0472">Membrane</keyword>
<keyword evidence="3" id="KW-1185">Reference proteome</keyword>
<feature type="transmembrane region" description="Helical" evidence="1">
    <location>
        <begin position="85"/>
        <end position="106"/>
    </location>
</feature>
<gene>
    <name evidence="2" type="ORF">TNCT_351091</name>
</gene>
<accession>A0A8X6KR61</accession>
<dbReference type="PANTHER" id="PTHR33444">
    <property type="entry name" value="SI:DKEY-19B23.12-RELATED"/>
    <property type="match status" value="1"/>
</dbReference>
<comment type="caution">
    <text evidence="2">The sequence shown here is derived from an EMBL/GenBank/DDBJ whole genome shotgun (WGS) entry which is preliminary data.</text>
</comment>
<dbReference type="InterPro" id="IPR040350">
    <property type="entry name" value="TMEM272"/>
</dbReference>
<feature type="transmembrane region" description="Helical" evidence="1">
    <location>
        <begin position="118"/>
        <end position="142"/>
    </location>
</feature>
<sequence>MAVRVAEIREMDLHIEEDEISPLLSLPNIRSRESSSERAIQFPPWSESPKTRVSVLRQRCKRCFDRLQNLCLNLRRYLNNIRNNVYFTIVLYILLILPASAIYMGATNIGQCPGSAETPIQVTLMGILGFIVFITRIVNLILRSRGNDSREPFLVIATALSAIATFSFFLAYMITFINISADFDNSSEKYCNRSFYYYMYYTNFVTLVISLLIVILHFPYVSLNLHYVSFYDSI</sequence>
<evidence type="ECO:0000313" key="3">
    <source>
        <dbReference type="Proteomes" id="UP000887116"/>
    </source>
</evidence>
<evidence type="ECO:0000256" key="1">
    <source>
        <dbReference type="SAM" id="Phobius"/>
    </source>
</evidence>
<evidence type="ECO:0000313" key="2">
    <source>
        <dbReference type="EMBL" id="GFQ83630.1"/>
    </source>
</evidence>
<dbReference type="EMBL" id="BMAO01002828">
    <property type="protein sequence ID" value="GFQ83630.1"/>
    <property type="molecule type" value="Genomic_DNA"/>
</dbReference>
<organism evidence="2 3">
    <name type="scientific">Trichonephila clavata</name>
    <name type="common">Joro spider</name>
    <name type="synonym">Nephila clavata</name>
    <dbReference type="NCBI Taxonomy" id="2740835"/>
    <lineage>
        <taxon>Eukaryota</taxon>
        <taxon>Metazoa</taxon>
        <taxon>Ecdysozoa</taxon>
        <taxon>Arthropoda</taxon>
        <taxon>Chelicerata</taxon>
        <taxon>Arachnida</taxon>
        <taxon>Araneae</taxon>
        <taxon>Araneomorphae</taxon>
        <taxon>Entelegynae</taxon>
        <taxon>Araneoidea</taxon>
        <taxon>Nephilidae</taxon>
        <taxon>Trichonephila</taxon>
    </lineage>
</organism>
<keyword evidence="1" id="KW-1133">Transmembrane helix</keyword>
<dbReference type="PANTHER" id="PTHR33444:SF2">
    <property type="entry name" value="MARVEL DOMAIN-CONTAINING PROTEIN"/>
    <property type="match status" value="1"/>
</dbReference>
<proteinExistence type="predicted"/>
<dbReference type="Proteomes" id="UP000887116">
    <property type="component" value="Unassembled WGS sequence"/>
</dbReference>
<dbReference type="OrthoDB" id="10402357at2759"/>
<dbReference type="AlphaFoldDB" id="A0A8X6KR61"/>
<feature type="transmembrane region" description="Helical" evidence="1">
    <location>
        <begin position="154"/>
        <end position="177"/>
    </location>
</feature>
<name>A0A8X6KR61_TRICU</name>
<keyword evidence="1" id="KW-0812">Transmembrane</keyword>
<reference evidence="2" key="1">
    <citation type="submission" date="2020-07" db="EMBL/GenBank/DDBJ databases">
        <title>Multicomponent nature underlies the extraordinary mechanical properties of spider dragline silk.</title>
        <authorList>
            <person name="Kono N."/>
            <person name="Nakamura H."/>
            <person name="Mori M."/>
            <person name="Yoshida Y."/>
            <person name="Ohtoshi R."/>
            <person name="Malay A.D."/>
            <person name="Moran D.A.P."/>
            <person name="Tomita M."/>
            <person name="Numata K."/>
            <person name="Arakawa K."/>
        </authorList>
    </citation>
    <scope>NUCLEOTIDE SEQUENCE</scope>
</reference>
<protein>
    <submittedName>
        <fullName evidence="2">Uncharacterized protein</fullName>
    </submittedName>
</protein>